<keyword evidence="1" id="KW-0611">Plant defense</keyword>
<dbReference type="InterPro" id="IPR016139">
    <property type="entry name" value="Ribosome_inactivat_prot_sub2"/>
</dbReference>
<evidence type="ECO:0000313" key="2">
    <source>
        <dbReference type="EnsemblPlants" id="OBART01G04310.1"/>
    </source>
</evidence>
<comment type="similarity">
    <text evidence="1">Belongs to the ribosome-inactivating protein family.</text>
</comment>
<dbReference type="eggNOG" id="ENOG502S89M">
    <property type="taxonomic scope" value="Eukaryota"/>
</dbReference>
<reference evidence="2" key="1">
    <citation type="journal article" date="2009" name="Rice">
        <title>De Novo Next Generation Sequencing of Plant Genomes.</title>
        <authorList>
            <person name="Rounsley S."/>
            <person name="Marri P.R."/>
            <person name="Yu Y."/>
            <person name="He R."/>
            <person name="Sisneros N."/>
            <person name="Goicoechea J.L."/>
            <person name="Lee S.J."/>
            <person name="Angelova A."/>
            <person name="Kudrna D."/>
            <person name="Luo M."/>
            <person name="Affourtit J."/>
            <person name="Desany B."/>
            <person name="Knight J."/>
            <person name="Niazi F."/>
            <person name="Egholm M."/>
            <person name="Wing R.A."/>
        </authorList>
    </citation>
    <scope>NUCLEOTIDE SEQUENCE [LARGE SCALE GENOMIC DNA]</scope>
    <source>
        <strain evidence="2">cv. IRGC 105608</strain>
    </source>
</reference>
<evidence type="ECO:0000256" key="1">
    <source>
        <dbReference type="RuleBase" id="RU004915"/>
    </source>
</evidence>
<organism evidence="2">
    <name type="scientific">Oryza barthii</name>
    <dbReference type="NCBI Taxonomy" id="65489"/>
    <lineage>
        <taxon>Eukaryota</taxon>
        <taxon>Viridiplantae</taxon>
        <taxon>Streptophyta</taxon>
        <taxon>Embryophyta</taxon>
        <taxon>Tracheophyta</taxon>
        <taxon>Spermatophyta</taxon>
        <taxon>Magnoliopsida</taxon>
        <taxon>Liliopsida</taxon>
        <taxon>Poales</taxon>
        <taxon>Poaceae</taxon>
        <taxon>BOP clade</taxon>
        <taxon>Oryzoideae</taxon>
        <taxon>Oryzeae</taxon>
        <taxon>Oryzinae</taxon>
        <taxon>Oryza</taxon>
    </lineage>
</organism>
<dbReference type="InterPro" id="IPR016138">
    <property type="entry name" value="Ribosome_inactivat_prot_sub1"/>
</dbReference>
<dbReference type="GO" id="GO:0030598">
    <property type="term" value="F:rRNA N-glycosylase activity"/>
    <property type="evidence" value="ECO:0007669"/>
    <property type="project" value="UniProtKB-EC"/>
</dbReference>
<dbReference type="GO" id="GO:0006952">
    <property type="term" value="P:defense response"/>
    <property type="evidence" value="ECO:0007669"/>
    <property type="project" value="UniProtKB-KW"/>
</dbReference>
<dbReference type="STRING" id="65489.A0A0D3EK05"/>
<reference evidence="2" key="2">
    <citation type="submission" date="2015-03" db="UniProtKB">
        <authorList>
            <consortium name="EnsemblPlants"/>
        </authorList>
    </citation>
    <scope>IDENTIFICATION</scope>
</reference>
<keyword evidence="3" id="KW-1185">Reference proteome</keyword>
<dbReference type="SUPFAM" id="SSF56371">
    <property type="entry name" value="Ribosome inactivating proteins (RIP)"/>
    <property type="match status" value="2"/>
</dbReference>
<dbReference type="EC" id="3.2.2.22" evidence="1"/>
<dbReference type="InterPro" id="IPR001574">
    <property type="entry name" value="Ribosome_inactivat_prot"/>
</dbReference>
<keyword evidence="1" id="KW-0378">Hydrolase</keyword>
<dbReference type="PANTHER" id="PTHR33453">
    <property type="match status" value="1"/>
</dbReference>
<dbReference type="InterPro" id="IPR017989">
    <property type="entry name" value="Ribosome_inactivat_1/2"/>
</dbReference>
<accession>A0A0D3EK05</accession>
<protein>
    <recommendedName>
        <fullName evidence="1">rRNA N-glycosylase</fullName>
        <ecNumber evidence="1">3.2.2.22</ecNumber>
    </recommendedName>
</protein>
<evidence type="ECO:0000313" key="3">
    <source>
        <dbReference type="Proteomes" id="UP000026960"/>
    </source>
</evidence>
<name>A0A0D3EK05_9ORYZ</name>
<sequence>MALNPLFTVTFDVSSGDNYGDFIAGIRSRVANPRHFSRNRPVLPPVEPPPPPRRWFHVVLRASPTAALTLATRADNLYLEGFRSSDGRWWELTPGILGAAPGGAAATYVGFGGSYRDLLGDTDRLTGVTLGPQQMAQAVNALAARRPADLANGAAQRRAMDARARDIVAALHLMVHEATRFQTMSRLVVGFMHPKAASKSGAITAAMKTTVAAALLLMVHEATRFQTVSRLVAGLMHPKAASKSGAITAAMRKQVNGWQVLSAAMLGTDARPPARFAPLRDMGVDTVEEAAATVGILLFVEVPGGMTAARALQLFHHGN</sequence>
<dbReference type="InterPro" id="IPR036041">
    <property type="entry name" value="Ribosome-inact_prot_sf"/>
</dbReference>
<dbReference type="Gene3D" id="4.10.470.10">
    <property type="entry name" value="Ricin (A Subunit), domain 2"/>
    <property type="match status" value="2"/>
</dbReference>
<dbReference type="AlphaFoldDB" id="A0A0D3EK05"/>
<dbReference type="PRINTS" id="PR00396">
    <property type="entry name" value="SHIGARICIN"/>
</dbReference>
<dbReference type="PANTHER" id="PTHR33453:SF27">
    <property type="entry name" value="RRNA N-GLYCOSYLASE"/>
    <property type="match status" value="1"/>
</dbReference>
<keyword evidence="1" id="KW-0652">Protein synthesis inhibitor</keyword>
<dbReference type="GO" id="GO:0090729">
    <property type="term" value="F:toxin activity"/>
    <property type="evidence" value="ECO:0007669"/>
    <property type="project" value="UniProtKB-KW"/>
</dbReference>
<comment type="catalytic activity">
    <reaction evidence="1">
        <text>Endohydrolysis of the N-glycosidic bond at one specific adenosine on the 28S rRNA.</text>
        <dbReference type="EC" id="3.2.2.22"/>
    </reaction>
</comment>
<proteinExistence type="inferred from homology"/>
<dbReference type="EnsemblPlants" id="OBART01G04310.1">
    <property type="protein sequence ID" value="OBART01G04310.1"/>
    <property type="gene ID" value="OBART01G04310"/>
</dbReference>
<dbReference type="Gramene" id="OBART01G04310.1">
    <property type="protein sequence ID" value="OBART01G04310.1"/>
    <property type="gene ID" value="OBART01G04310"/>
</dbReference>
<dbReference type="Proteomes" id="UP000026960">
    <property type="component" value="Chromosome 1"/>
</dbReference>
<dbReference type="Pfam" id="PF00161">
    <property type="entry name" value="RIP"/>
    <property type="match status" value="2"/>
</dbReference>
<dbReference type="GO" id="GO:0017148">
    <property type="term" value="P:negative regulation of translation"/>
    <property type="evidence" value="ECO:0007669"/>
    <property type="project" value="UniProtKB-KW"/>
</dbReference>
<dbReference type="PaxDb" id="65489-OBART01G04310.1"/>
<dbReference type="HOGENOM" id="CLU_090146_0_0_1"/>
<dbReference type="Gene3D" id="3.40.420.10">
    <property type="entry name" value="Ricin (A subunit), domain 1"/>
    <property type="match status" value="1"/>
</dbReference>
<keyword evidence="1" id="KW-0800">Toxin</keyword>